<evidence type="ECO:0000256" key="3">
    <source>
        <dbReference type="ARBA" id="ARBA00022723"/>
    </source>
</evidence>
<evidence type="ECO:0000259" key="8">
    <source>
        <dbReference type="Pfam" id="PF02668"/>
    </source>
</evidence>
<keyword evidence="4" id="KW-0223">Dioxygenase</keyword>
<dbReference type="SUPFAM" id="SSF51197">
    <property type="entry name" value="Clavaminate synthase-like"/>
    <property type="match status" value="1"/>
</dbReference>
<keyword evidence="6" id="KW-0408">Iron</keyword>
<evidence type="ECO:0000256" key="5">
    <source>
        <dbReference type="ARBA" id="ARBA00023002"/>
    </source>
</evidence>
<feature type="compositionally biased region" description="Basic and acidic residues" evidence="7">
    <location>
        <begin position="492"/>
        <end position="505"/>
    </location>
</feature>
<evidence type="ECO:0008006" key="12">
    <source>
        <dbReference type="Google" id="ProtNLM"/>
    </source>
</evidence>
<evidence type="ECO:0000256" key="1">
    <source>
        <dbReference type="ARBA" id="ARBA00001954"/>
    </source>
</evidence>
<evidence type="ECO:0000313" key="10">
    <source>
        <dbReference type="EMBL" id="KXJ93408.1"/>
    </source>
</evidence>
<keyword evidence="11" id="KW-1185">Reference proteome</keyword>
<dbReference type="Pfam" id="PF02668">
    <property type="entry name" value="TauD"/>
    <property type="match status" value="1"/>
</dbReference>
<dbReference type="EMBL" id="KQ964248">
    <property type="protein sequence ID" value="KXJ93408.1"/>
    <property type="molecule type" value="Genomic_DNA"/>
</dbReference>
<evidence type="ECO:0000259" key="9">
    <source>
        <dbReference type="Pfam" id="PF06155"/>
    </source>
</evidence>
<proteinExistence type="inferred from homology"/>
<dbReference type="STRING" id="196109.A0A136J8G0"/>
<dbReference type="InterPro" id="IPR003819">
    <property type="entry name" value="TauD/TfdA-like"/>
</dbReference>
<dbReference type="PANTHER" id="PTHR10696">
    <property type="entry name" value="GAMMA-BUTYROBETAINE HYDROXYLASE-RELATED"/>
    <property type="match status" value="1"/>
</dbReference>
<dbReference type="InterPro" id="IPR038492">
    <property type="entry name" value="GBBH-like_N_sf"/>
</dbReference>
<evidence type="ECO:0000256" key="2">
    <source>
        <dbReference type="ARBA" id="ARBA00008654"/>
    </source>
</evidence>
<accession>A0A136J8G0</accession>
<dbReference type="InterPro" id="IPR010376">
    <property type="entry name" value="GBBH-like_N"/>
</dbReference>
<organism evidence="10 11">
    <name type="scientific">Microdochium bolleyi</name>
    <dbReference type="NCBI Taxonomy" id="196109"/>
    <lineage>
        <taxon>Eukaryota</taxon>
        <taxon>Fungi</taxon>
        <taxon>Dikarya</taxon>
        <taxon>Ascomycota</taxon>
        <taxon>Pezizomycotina</taxon>
        <taxon>Sordariomycetes</taxon>
        <taxon>Xylariomycetidae</taxon>
        <taxon>Xylariales</taxon>
        <taxon>Microdochiaceae</taxon>
        <taxon>Microdochium</taxon>
    </lineage>
</organism>
<gene>
    <name evidence="10" type="ORF">Micbo1qcDRAFT_174471</name>
</gene>
<feature type="region of interest" description="Disordered" evidence="7">
    <location>
        <begin position="481"/>
        <end position="515"/>
    </location>
</feature>
<dbReference type="InterPro" id="IPR042098">
    <property type="entry name" value="TauD-like_sf"/>
</dbReference>
<dbReference type="CDD" id="cd00250">
    <property type="entry name" value="CAS_like"/>
    <property type="match status" value="1"/>
</dbReference>
<keyword evidence="5" id="KW-0560">Oxidoreductase</keyword>
<dbReference type="InterPro" id="IPR050411">
    <property type="entry name" value="AlphaKG_dependent_hydroxylases"/>
</dbReference>
<feature type="domain" description="Gamma-butyrobetaine hydroxylase-like N-terminal" evidence="9">
    <location>
        <begin position="101"/>
        <end position="154"/>
    </location>
</feature>
<comment type="cofactor">
    <cofactor evidence="1">
        <name>Fe(2+)</name>
        <dbReference type="ChEBI" id="CHEBI:29033"/>
    </cofactor>
</comment>
<evidence type="ECO:0000313" key="11">
    <source>
        <dbReference type="Proteomes" id="UP000070501"/>
    </source>
</evidence>
<evidence type="ECO:0000256" key="6">
    <source>
        <dbReference type="ARBA" id="ARBA00023004"/>
    </source>
</evidence>
<evidence type="ECO:0000256" key="4">
    <source>
        <dbReference type="ARBA" id="ARBA00022964"/>
    </source>
</evidence>
<sequence>MTSRRWTRLEVRNTGVRGRSYPRQDPCNGGKCRGPRYAHSTHSDLGEYFACHVANQGSPESTWHEVCSTCPPRSQKWDVGLLNHSDTKFALRPTGAEADLVLPRSWLRDACRCPECVDPHSGQKNFATAQVPSSHKIREAVKTPGGALRIVWEADFQGEQDHVSEYPAESVQGWLHEPFSHENSIRNPQGVPELWDAKKLAERKPFYSYESFMQGGDEFRTALDTLRLYGLFFLQGVPQEETAVEGIAGKIGLIQESFYGRTWDVRSKPKAENVAYTSSFLGLHQDLLYMRNPPKLQLLHCLENSTQGGEALFSDGARAGASLKHISSTSWQILSEKPTTYRYDKGGYEFMNDRTTVTSDRREIFWSPPFQKPEQHLRMSNNGNSRHQAWHHALQLMQRLIEKPEHVFEYRYQPGDCVIFDNLRLLHGRKQFDSAAGARWLKGTYVDQDSYFNTLYQAAKAREPEKPKTGVHDAARQYAMQWKKDKKPVPRKIGDTKVGETEKPLAGESAQYVPS</sequence>
<dbReference type="FunCoup" id="A0A136J8G0">
    <property type="interactions" value="638"/>
</dbReference>
<dbReference type="PANTHER" id="PTHR10696:SF25">
    <property type="entry name" value="OXIDOREDUCTASE AIM17-RELATED"/>
    <property type="match status" value="1"/>
</dbReference>
<evidence type="ECO:0000256" key="7">
    <source>
        <dbReference type="SAM" id="MobiDB-lite"/>
    </source>
</evidence>
<dbReference type="Gene3D" id="3.30.2020.30">
    <property type="match status" value="1"/>
</dbReference>
<dbReference type="GO" id="GO:0045329">
    <property type="term" value="P:carnitine biosynthetic process"/>
    <property type="evidence" value="ECO:0007669"/>
    <property type="project" value="TreeGrafter"/>
</dbReference>
<dbReference type="InParanoid" id="A0A136J8G0"/>
<reference evidence="11" key="1">
    <citation type="submission" date="2016-02" db="EMBL/GenBank/DDBJ databases">
        <title>Draft genome sequence of Microdochium bolleyi, a fungal endophyte of beachgrass.</title>
        <authorList>
            <consortium name="DOE Joint Genome Institute"/>
            <person name="David A.S."/>
            <person name="May G."/>
            <person name="Haridas S."/>
            <person name="Lim J."/>
            <person name="Wang M."/>
            <person name="Labutti K."/>
            <person name="Lipzen A."/>
            <person name="Barry K."/>
            <person name="Grigoriev I.V."/>
        </authorList>
    </citation>
    <scope>NUCLEOTIDE SEQUENCE [LARGE SCALE GENOMIC DNA]</scope>
    <source>
        <strain evidence="11">J235TASD1</strain>
    </source>
</reference>
<feature type="domain" description="TauD/TfdA-like" evidence="8">
    <location>
        <begin position="218"/>
        <end position="445"/>
    </location>
</feature>
<dbReference type="GO" id="GO:0016706">
    <property type="term" value="F:2-oxoglutarate-dependent dioxygenase activity"/>
    <property type="evidence" value="ECO:0007669"/>
    <property type="project" value="UniProtKB-ARBA"/>
</dbReference>
<dbReference type="Gene3D" id="3.60.130.10">
    <property type="entry name" value="Clavaminate synthase-like"/>
    <property type="match status" value="1"/>
</dbReference>
<keyword evidence="3" id="KW-0479">Metal-binding</keyword>
<dbReference type="AlphaFoldDB" id="A0A136J8G0"/>
<dbReference type="GO" id="GO:0005739">
    <property type="term" value="C:mitochondrion"/>
    <property type="evidence" value="ECO:0007669"/>
    <property type="project" value="TreeGrafter"/>
</dbReference>
<dbReference type="OrthoDB" id="406634at2759"/>
<protein>
    <recommendedName>
        <fullName evidence="12">Gamma-butyrobetaine dioxygenase</fullName>
    </recommendedName>
</protein>
<comment type="similarity">
    <text evidence="2">Belongs to the gamma-BBH/TMLD family.</text>
</comment>
<dbReference type="Pfam" id="PF06155">
    <property type="entry name" value="GBBH-like_N"/>
    <property type="match status" value="1"/>
</dbReference>
<name>A0A136J8G0_9PEZI</name>
<dbReference type="Proteomes" id="UP000070501">
    <property type="component" value="Unassembled WGS sequence"/>
</dbReference>
<dbReference type="GO" id="GO:0046872">
    <property type="term" value="F:metal ion binding"/>
    <property type="evidence" value="ECO:0007669"/>
    <property type="project" value="UniProtKB-KW"/>
</dbReference>